<comment type="similarity">
    <text evidence="1">Belongs to the TIM50 family.</text>
</comment>
<accession>A0A7S3DL63</accession>
<evidence type="ECO:0000313" key="4">
    <source>
        <dbReference type="EMBL" id="CAE0261413.1"/>
    </source>
</evidence>
<dbReference type="Pfam" id="PF03031">
    <property type="entry name" value="NIF"/>
    <property type="match status" value="1"/>
</dbReference>
<reference evidence="3" key="1">
    <citation type="submission" date="2021-01" db="EMBL/GenBank/DDBJ databases">
        <authorList>
            <person name="Corre E."/>
            <person name="Pelletier E."/>
            <person name="Niang G."/>
            <person name="Scheremetjew M."/>
            <person name="Finn R."/>
            <person name="Kale V."/>
            <person name="Holt S."/>
            <person name="Cochrane G."/>
            <person name="Meng A."/>
            <person name="Brown T."/>
            <person name="Cohen L."/>
        </authorList>
    </citation>
    <scope>NUCLEOTIDE SEQUENCE</scope>
    <source>
        <strain evidence="3">NIES-2562</strain>
    </source>
</reference>
<keyword evidence="1" id="KW-0811">Translocation</keyword>
<sequence length="152" mass="17044">MGCGASSESQHDSLEMYEMEDEMEERVRRKHIQQTATQDTFLPPQEDAVSGKKTLVLDMDETLLHSSPTEPEHFDFTVTVKKDVGEGKATFWVLKRPGVDEFLAQMHEMYEIVIFTASTQRVSDWLSPPWVGIGVGVYACACVCACHIRGCA</sequence>
<dbReference type="Gene3D" id="3.40.50.1000">
    <property type="entry name" value="HAD superfamily/HAD-like"/>
    <property type="match status" value="1"/>
</dbReference>
<comment type="function">
    <text evidence="1">Essential component of the TIM23 complex, a complex that mediates the translocation of transit peptide-containing proteins across the mitochondrial inner membrane.</text>
</comment>
<comment type="subunit">
    <text evidence="1">Component of the TIM23 complex.</text>
</comment>
<dbReference type="PROSITE" id="PS50969">
    <property type="entry name" value="FCP1"/>
    <property type="match status" value="1"/>
</dbReference>
<protein>
    <recommendedName>
        <fullName evidence="1">Mitochondrial import inner membrane translocase subunit TIM50</fullName>
    </recommendedName>
</protein>
<dbReference type="InterPro" id="IPR050365">
    <property type="entry name" value="TIM50"/>
</dbReference>
<dbReference type="InterPro" id="IPR023214">
    <property type="entry name" value="HAD_sf"/>
</dbReference>
<keyword evidence="1" id="KW-0496">Mitochondrion</keyword>
<dbReference type="InterPro" id="IPR004274">
    <property type="entry name" value="FCP1_dom"/>
</dbReference>
<evidence type="ECO:0000256" key="1">
    <source>
        <dbReference type="RuleBase" id="RU365079"/>
    </source>
</evidence>
<dbReference type="GO" id="GO:0005744">
    <property type="term" value="C:TIM23 mitochondrial import inner membrane translocase complex"/>
    <property type="evidence" value="ECO:0007669"/>
    <property type="project" value="UniProtKB-UniRule"/>
</dbReference>
<dbReference type="EMBL" id="HBIB01036496">
    <property type="protein sequence ID" value="CAE0261411.1"/>
    <property type="molecule type" value="Transcribed_RNA"/>
</dbReference>
<evidence type="ECO:0000313" key="3">
    <source>
        <dbReference type="EMBL" id="CAE0261411.1"/>
    </source>
</evidence>
<organism evidence="3">
    <name type="scientific">Palpitomonas bilix</name>
    <dbReference type="NCBI Taxonomy" id="652834"/>
    <lineage>
        <taxon>Eukaryota</taxon>
        <taxon>Eukaryota incertae sedis</taxon>
    </lineage>
</organism>
<dbReference type="PANTHER" id="PTHR12210">
    <property type="entry name" value="DULLARD PROTEIN PHOSPHATASE"/>
    <property type="match status" value="1"/>
</dbReference>
<dbReference type="GO" id="GO:0015031">
    <property type="term" value="P:protein transport"/>
    <property type="evidence" value="ECO:0007669"/>
    <property type="project" value="UniProtKB-KW"/>
</dbReference>
<proteinExistence type="inferred from homology"/>
<dbReference type="SMART" id="SM00577">
    <property type="entry name" value="CPDc"/>
    <property type="match status" value="1"/>
</dbReference>
<name>A0A7S3DL63_9EUKA</name>
<dbReference type="AlphaFoldDB" id="A0A7S3DL63"/>
<dbReference type="EMBL" id="HBIB01036498">
    <property type="protein sequence ID" value="CAE0261413.1"/>
    <property type="molecule type" value="Transcribed_RNA"/>
</dbReference>
<keyword evidence="1" id="KW-0809">Transit peptide</keyword>
<keyword evidence="1" id="KW-0813">Transport</keyword>
<dbReference type="InterPro" id="IPR036412">
    <property type="entry name" value="HAD-like_sf"/>
</dbReference>
<keyword evidence="1" id="KW-0653">Protein transport</keyword>
<dbReference type="CDD" id="cd07521">
    <property type="entry name" value="HAD_FCP1-like"/>
    <property type="match status" value="1"/>
</dbReference>
<gene>
    <name evidence="3" type="ORF">PBIL07802_LOCUS23703</name>
    <name evidence="4" type="ORF">PBIL07802_LOCUS23705</name>
</gene>
<comment type="subcellular location">
    <subcellularLocation>
        <location evidence="1">Mitochondrion inner membrane</location>
        <topology evidence="1">Single-pass membrane protein</topology>
    </subcellularLocation>
</comment>
<feature type="domain" description="FCP1 homology" evidence="2">
    <location>
        <begin position="48"/>
        <end position="152"/>
    </location>
</feature>
<evidence type="ECO:0000259" key="2">
    <source>
        <dbReference type="PROSITE" id="PS50969"/>
    </source>
</evidence>
<dbReference type="SUPFAM" id="SSF56784">
    <property type="entry name" value="HAD-like"/>
    <property type="match status" value="1"/>
</dbReference>